<reference evidence="1" key="1">
    <citation type="submission" date="2021-02" db="EMBL/GenBank/DDBJ databases">
        <authorList>
            <person name="Nowell W R."/>
        </authorList>
    </citation>
    <scope>NUCLEOTIDE SEQUENCE</scope>
</reference>
<sequence length="53" mass="6038">MYHWSSLDKTGSASNPDFEYVRDYSALNKAALEAGMISAKDQSRFRTVHDIKK</sequence>
<dbReference type="EMBL" id="CAJOBA010120948">
    <property type="protein sequence ID" value="CAF4579759.1"/>
    <property type="molecule type" value="Genomic_DNA"/>
</dbReference>
<dbReference type="AlphaFoldDB" id="A0A8S2YV61"/>
<protein>
    <submittedName>
        <fullName evidence="1">Uncharacterized protein</fullName>
    </submittedName>
</protein>
<organism evidence="1 2">
    <name type="scientific">Didymodactylos carnosus</name>
    <dbReference type="NCBI Taxonomy" id="1234261"/>
    <lineage>
        <taxon>Eukaryota</taxon>
        <taxon>Metazoa</taxon>
        <taxon>Spiralia</taxon>
        <taxon>Gnathifera</taxon>
        <taxon>Rotifera</taxon>
        <taxon>Eurotatoria</taxon>
        <taxon>Bdelloidea</taxon>
        <taxon>Philodinida</taxon>
        <taxon>Philodinidae</taxon>
        <taxon>Didymodactylos</taxon>
    </lineage>
</organism>
<feature type="non-terminal residue" evidence="1">
    <location>
        <position position="1"/>
    </location>
</feature>
<proteinExistence type="predicted"/>
<evidence type="ECO:0000313" key="2">
    <source>
        <dbReference type="Proteomes" id="UP000682733"/>
    </source>
</evidence>
<accession>A0A8S2YV61</accession>
<dbReference type="Pfam" id="PF14825">
    <property type="entry name" value="CFAP77"/>
    <property type="match status" value="1"/>
</dbReference>
<dbReference type="InterPro" id="IPR029147">
    <property type="entry name" value="CFAP77"/>
</dbReference>
<dbReference type="Proteomes" id="UP000682733">
    <property type="component" value="Unassembled WGS sequence"/>
</dbReference>
<evidence type="ECO:0000313" key="1">
    <source>
        <dbReference type="EMBL" id="CAF4579759.1"/>
    </source>
</evidence>
<comment type="caution">
    <text evidence="1">The sequence shown here is derived from an EMBL/GenBank/DDBJ whole genome shotgun (WGS) entry which is preliminary data.</text>
</comment>
<feature type="non-terminal residue" evidence="1">
    <location>
        <position position="53"/>
    </location>
</feature>
<name>A0A8S2YV61_9BILA</name>
<gene>
    <name evidence="1" type="ORF">TMI583_LOCUS50365</name>
</gene>